<reference evidence="3" key="1">
    <citation type="submission" date="2024-06" db="EMBL/GenBank/DDBJ databases">
        <title>Biodegradation of dimethachlon by Arthrobacter sp. K5: mechanistic insights and ecological implications.</title>
        <authorList>
            <person name="Hu S."/>
            <person name="Lu P."/>
        </authorList>
    </citation>
    <scope>NUCLEOTIDE SEQUENCE</scope>
    <source>
        <strain evidence="3">K5</strain>
    </source>
</reference>
<name>A0AAU8EKP9_9MICC</name>
<proteinExistence type="predicted"/>
<dbReference type="InterPro" id="IPR031304">
    <property type="entry name" value="SLT_2"/>
</dbReference>
<accession>A0AAU8EKP9</accession>
<dbReference type="PANTHER" id="PTHR30163:SF8">
    <property type="entry name" value="LYTIC MUREIN TRANSGLYCOSYLASE"/>
    <property type="match status" value="1"/>
</dbReference>
<dbReference type="Pfam" id="PF13406">
    <property type="entry name" value="SLT_2"/>
    <property type="match status" value="1"/>
</dbReference>
<organism evidence="3">
    <name type="scientific">Arthrobacter sp. K5</name>
    <dbReference type="NCBI Taxonomy" id="2839623"/>
    <lineage>
        <taxon>Bacteria</taxon>
        <taxon>Bacillati</taxon>
        <taxon>Actinomycetota</taxon>
        <taxon>Actinomycetes</taxon>
        <taxon>Micrococcales</taxon>
        <taxon>Micrococcaceae</taxon>
        <taxon>Arthrobacter</taxon>
    </lineage>
</organism>
<dbReference type="RefSeq" id="WP_353710835.1">
    <property type="nucleotide sequence ID" value="NZ_CP159279.1"/>
</dbReference>
<dbReference type="Gene3D" id="1.10.530.10">
    <property type="match status" value="1"/>
</dbReference>
<evidence type="ECO:0000256" key="1">
    <source>
        <dbReference type="SAM" id="SignalP"/>
    </source>
</evidence>
<feature type="chain" id="PRO_5043470776" evidence="1">
    <location>
        <begin position="23"/>
        <end position="260"/>
    </location>
</feature>
<keyword evidence="1" id="KW-0732">Signal</keyword>
<dbReference type="GO" id="GO:0009253">
    <property type="term" value="P:peptidoglycan catabolic process"/>
    <property type="evidence" value="ECO:0007669"/>
    <property type="project" value="TreeGrafter"/>
</dbReference>
<dbReference type="PROSITE" id="PS51257">
    <property type="entry name" value="PROKAR_LIPOPROTEIN"/>
    <property type="match status" value="1"/>
</dbReference>
<dbReference type="SUPFAM" id="SSF53955">
    <property type="entry name" value="Lysozyme-like"/>
    <property type="match status" value="1"/>
</dbReference>
<evidence type="ECO:0000313" key="3">
    <source>
        <dbReference type="EMBL" id="XCH10183.1"/>
    </source>
</evidence>
<sequence length="260" mass="26270">MLRLKRLAVLSLFAFCAITACAFWLLGATNSGVPGAGNSGAGMRAARPAPPQAAGKFVPLASGSAHAVNITRTVDPGWLARTAARTDIPARALRAYVAAAGMANAAEPACRIGWNTVAAVGFVESAHGALGGGRLMASGEVSGPIVGPGLNGDGFAAIADTDGGAMDGDALWDRAVGPMQFIPSTWKLAGRDANGDGAADPHNIDDAALSAAGYLCAGGRDLTTAQGWSDAIWSYNQSEAYLSQVGEVAVEYAEQAGPIK</sequence>
<dbReference type="InterPro" id="IPR043426">
    <property type="entry name" value="MltB-like"/>
</dbReference>
<dbReference type="PANTHER" id="PTHR30163">
    <property type="entry name" value="MEMBRANE-BOUND LYTIC MUREIN TRANSGLYCOSYLASE B"/>
    <property type="match status" value="1"/>
</dbReference>
<dbReference type="InterPro" id="IPR023346">
    <property type="entry name" value="Lysozyme-like_dom_sf"/>
</dbReference>
<dbReference type="AlphaFoldDB" id="A0AAU8EKP9"/>
<evidence type="ECO:0000259" key="2">
    <source>
        <dbReference type="Pfam" id="PF13406"/>
    </source>
</evidence>
<dbReference type="GO" id="GO:0008933">
    <property type="term" value="F:peptidoglycan lytic transglycosylase activity"/>
    <property type="evidence" value="ECO:0007669"/>
    <property type="project" value="TreeGrafter"/>
</dbReference>
<gene>
    <name evidence="3" type="ORF">ABRP34_15240</name>
</gene>
<dbReference type="CDD" id="cd13399">
    <property type="entry name" value="Slt35-like"/>
    <property type="match status" value="1"/>
</dbReference>
<dbReference type="EMBL" id="CP159279">
    <property type="protein sequence ID" value="XCH10183.1"/>
    <property type="molecule type" value="Genomic_DNA"/>
</dbReference>
<feature type="domain" description="Transglycosylase SLT" evidence="2">
    <location>
        <begin position="172"/>
        <end position="218"/>
    </location>
</feature>
<feature type="signal peptide" evidence="1">
    <location>
        <begin position="1"/>
        <end position="22"/>
    </location>
</feature>
<protein>
    <submittedName>
        <fullName evidence="3">Lytic transglycosylase domain-containing protein</fullName>
    </submittedName>
</protein>